<gene>
    <name evidence="2" type="ORF">RirG_232220</name>
</gene>
<comment type="caution">
    <text evidence="2">The sequence shown here is derived from an EMBL/GenBank/DDBJ whole genome shotgun (WGS) entry which is preliminary data.</text>
</comment>
<keyword evidence="3" id="KW-1185">Reference proteome</keyword>
<proteinExistence type="predicted"/>
<evidence type="ECO:0000256" key="1">
    <source>
        <dbReference type="SAM" id="MobiDB-lite"/>
    </source>
</evidence>
<protein>
    <submittedName>
        <fullName evidence="2">Uncharacterized protein</fullName>
    </submittedName>
</protein>
<dbReference type="Proteomes" id="UP000022910">
    <property type="component" value="Unassembled WGS sequence"/>
</dbReference>
<accession>A0A015LIR2</accession>
<evidence type="ECO:0000313" key="3">
    <source>
        <dbReference type="Proteomes" id="UP000022910"/>
    </source>
</evidence>
<feature type="compositionally biased region" description="Polar residues" evidence="1">
    <location>
        <begin position="31"/>
        <end position="46"/>
    </location>
</feature>
<evidence type="ECO:0000313" key="2">
    <source>
        <dbReference type="EMBL" id="EXX54693.1"/>
    </source>
</evidence>
<feature type="region of interest" description="Disordered" evidence="1">
    <location>
        <begin position="14"/>
        <end position="54"/>
    </location>
</feature>
<name>A0A015LIR2_RHIIW</name>
<dbReference type="EMBL" id="JEMT01028431">
    <property type="protein sequence ID" value="EXX54692.1"/>
    <property type="molecule type" value="Genomic_DNA"/>
</dbReference>
<dbReference type="EMBL" id="JEMT01028431">
    <property type="protein sequence ID" value="EXX54693.1"/>
    <property type="molecule type" value="Genomic_DNA"/>
</dbReference>
<dbReference type="HOGENOM" id="CLU_3051622_0_0_1"/>
<organism evidence="2 3">
    <name type="scientific">Rhizophagus irregularis (strain DAOM 197198w)</name>
    <name type="common">Glomus intraradices</name>
    <dbReference type="NCBI Taxonomy" id="1432141"/>
    <lineage>
        <taxon>Eukaryota</taxon>
        <taxon>Fungi</taxon>
        <taxon>Fungi incertae sedis</taxon>
        <taxon>Mucoromycota</taxon>
        <taxon>Glomeromycotina</taxon>
        <taxon>Glomeromycetes</taxon>
        <taxon>Glomerales</taxon>
        <taxon>Glomeraceae</taxon>
        <taxon>Rhizophagus</taxon>
    </lineage>
</organism>
<reference evidence="2 3" key="1">
    <citation type="submission" date="2014-02" db="EMBL/GenBank/DDBJ databases">
        <title>Single nucleus genome sequencing reveals high similarity among nuclei of an endomycorrhizal fungus.</title>
        <authorList>
            <person name="Lin K."/>
            <person name="Geurts R."/>
            <person name="Zhang Z."/>
            <person name="Limpens E."/>
            <person name="Saunders D.G."/>
            <person name="Mu D."/>
            <person name="Pang E."/>
            <person name="Cao H."/>
            <person name="Cha H."/>
            <person name="Lin T."/>
            <person name="Zhou Q."/>
            <person name="Shang Y."/>
            <person name="Li Y."/>
            <person name="Ivanov S."/>
            <person name="Sharma T."/>
            <person name="Velzen R.V."/>
            <person name="Ruijter N.D."/>
            <person name="Aanen D.K."/>
            <person name="Win J."/>
            <person name="Kamoun S."/>
            <person name="Bisseling T."/>
            <person name="Huang S."/>
        </authorList>
    </citation>
    <scope>NUCLEOTIDE SEQUENCE [LARGE SCALE GENOMIC DNA]</scope>
    <source>
        <strain evidence="2">DAOM 197198w</strain>
        <strain evidence="3">DAOM197198w</strain>
    </source>
</reference>
<dbReference type="AlphaFoldDB" id="A0A015LIR2"/>
<sequence>MAFLPGQVIRRCSMMSPRPRQADENACYLNSPDTSDASEPTEQIQEGTMKRREK</sequence>